<proteinExistence type="predicted"/>
<reference evidence="2" key="2">
    <citation type="submission" date="2020-09" db="EMBL/GenBank/DDBJ databases">
        <authorList>
            <person name="Sun Q."/>
            <person name="Ohkuma M."/>
        </authorList>
    </citation>
    <scope>NUCLEOTIDE SEQUENCE</scope>
    <source>
        <strain evidence="2">JCM 4059</strain>
    </source>
</reference>
<organism evidence="2 3">
    <name type="scientific">Streptomyces mashuensis</name>
    <dbReference type="NCBI Taxonomy" id="33904"/>
    <lineage>
        <taxon>Bacteria</taxon>
        <taxon>Bacillati</taxon>
        <taxon>Actinomycetota</taxon>
        <taxon>Actinomycetes</taxon>
        <taxon>Kitasatosporales</taxon>
        <taxon>Streptomycetaceae</taxon>
        <taxon>Streptomyces</taxon>
    </lineage>
</organism>
<evidence type="ECO:0008006" key="4">
    <source>
        <dbReference type="Google" id="ProtNLM"/>
    </source>
</evidence>
<dbReference type="EMBL" id="BNBD01000001">
    <property type="protein sequence ID" value="GHF25804.1"/>
    <property type="molecule type" value="Genomic_DNA"/>
</dbReference>
<keyword evidence="3" id="KW-1185">Reference proteome</keyword>
<dbReference type="Gene3D" id="3.40.50.10390">
    <property type="entry name" value="Gingipain r, domain 1"/>
    <property type="match status" value="1"/>
</dbReference>
<dbReference type="InterPro" id="IPR029031">
    <property type="entry name" value="Gingipain_N_sf"/>
</dbReference>
<comment type="caution">
    <text evidence="2">The sequence shown here is derived from an EMBL/GenBank/DDBJ whole genome shotgun (WGS) entry which is preliminary data.</text>
</comment>
<dbReference type="AlphaFoldDB" id="A0A919AVR1"/>
<protein>
    <recommendedName>
        <fullName evidence="4">Gingipain domain-containing protein</fullName>
    </recommendedName>
</protein>
<gene>
    <name evidence="2" type="ORF">GCM10010218_03130</name>
</gene>
<dbReference type="RefSeq" id="WP_190127513.1">
    <property type="nucleotide sequence ID" value="NZ_BNBD01000001.1"/>
</dbReference>
<evidence type="ECO:0000256" key="1">
    <source>
        <dbReference type="SAM" id="MobiDB-lite"/>
    </source>
</evidence>
<evidence type="ECO:0000313" key="2">
    <source>
        <dbReference type="EMBL" id="GHF25804.1"/>
    </source>
</evidence>
<feature type="region of interest" description="Disordered" evidence="1">
    <location>
        <begin position="451"/>
        <end position="473"/>
    </location>
</feature>
<sequence>MSSTKIVAANFAAMQHKGYTEAGLTSLRTALATLVEADRGRGVDTTVVDLGSPDDMARYGAEAVTDPADARRNKDAVDAVCHAAGPDYLLLLGSRDVIPHVPLKNHAPDDDPVVPSDLPYACETPYEAGGQEPGRYTAPSRVVGRLPDVTGGHDPAYLAGLLGRAAAAAPADRGAYEGYFGLSAAVWEKSTRENLATLFGDASALHLIPPGGSPWQPGPLACRSHFVNCHGAAKDPQWYGQGPAGYPVALKAGDVDRHLTGGTVLAAECCYGAELYPPPAAPHLPLCNTYLGSGALVFFGSTTIAYGPADSCDQADLITQYLVRELLQGQSGGYAALKARLDYVKLKGRLDPVDLKTLAQFVLLGDPSVKPVQAPTKLVAGTDPGAARTDRRREARLFAHVLEQSVSVPEPLPDAERDAALTARLREIAERHDLPPTAAVSSFAEVWQHEGQAQKSFGQPPRQHLLHARRDPGAPVPTDVVVVVREHEGDIVSVDEYEAR</sequence>
<evidence type="ECO:0000313" key="3">
    <source>
        <dbReference type="Proteomes" id="UP000638313"/>
    </source>
</evidence>
<dbReference type="Proteomes" id="UP000638313">
    <property type="component" value="Unassembled WGS sequence"/>
</dbReference>
<reference evidence="2" key="1">
    <citation type="journal article" date="2014" name="Int. J. Syst. Evol. Microbiol.">
        <title>Complete genome sequence of Corynebacterium casei LMG S-19264T (=DSM 44701T), isolated from a smear-ripened cheese.</title>
        <authorList>
            <consortium name="US DOE Joint Genome Institute (JGI-PGF)"/>
            <person name="Walter F."/>
            <person name="Albersmeier A."/>
            <person name="Kalinowski J."/>
            <person name="Ruckert C."/>
        </authorList>
    </citation>
    <scope>NUCLEOTIDE SEQUENCE</scope>
    <source>
        <strain evidence="2">JCM 4059</strain>
    </source>
</reference>
<accession>A0A919AVR1</accession>
<name>A0A919AVR1_9ACTN</name>